<organism evidence="2 3">
    <name type="scientific">Scleroderma citrinum Foug A</name>
    <dbReference type="NCBI Taxonomy" id="1036808"/>
    <lineage>
        <taxon>Eukaryota</taxon>
        <taxon>Fungi</taxon>
        <taxon>Dikarya</taxon>
        <taxon>Basidiomycota</taxon>
        <taxon>Agaricomycotina</taxon>
        <taxon>Agaricomycetes</taxon>
        <taxon>Agaricomycetidae</taxon>
        <taxon>Boletales</taxon>
        <taxon>Sclerodermatineae</taxon>
        <taxon>Sclerodermataceae</taxon>
        <taxon>Scleroderma</taxon>
    </lineage>
</organism>
<feature type="region of interest" description="Disordered" evidence="1">
    <location>
        <begin position="56"/>
        <end position="90"/>
    </location>
</feature>
<dbReference type="InParanoid" id="A0A0C3D320"/>
<feature type="compositionally biased region" description="Basic and acidic residues" evidence="1">
    <location>
        <begin position="56"/>
        <end position="83"/>
    </location>
</feature>
<protein>
    <submittedName>
        <fullName evidence="2">Uncharacterized protein</fullName>
    </submittedName>
</protein>
<accession>A0A0C3D320</accession>
<dbReference type="Proteomes" id="UP000053989">
    <property type="component" value="Unassembled WGS sequence"/>
</dbReference>
<evidence type="ECO:0000256" key="1">
    <source>
        <dbReference type="SAM" id="MobiDB-lite"/>
    </source>
</evidence>
<dbReference type="HOGENOM" id="CLU_2442149_0_0_1"/>
<reference evidence="3" key="2">
    <citation type="submission" date="2015-01" db="EMBL/GenBank/DDBJ databases">
        <title>Evolutionary Origins and Diversification of the Mycorrhizal Mutualists.</title>
        <authorList>
            <consortium name="DOE Joint Genome Institute"/>
            <consortium name="Mycorrhizal Genomics Consortium"/>
            <person name="Kohler A."/>
            <person name="Kuo A."/>
            <person name="Nagy L.G."/>
            <person name="Floudas D."/>
            <person name="Copeland A."/>
            <person name="Barry K.W."/>
            <person name="Cichocki N."/>
            <person name="Veneault-Fourrey C."/>
            <person name="LaButti K."/>
            <person name="Lindquist E.A."/>
            <person name="Lipzen A."/>
            <person name="Lundell T."/>
            <person name="Morin E."/>
            <person name="Murat C."/>
            <person name="Riley R."/>
            <person name="Ohm R."/>
            <person name="Sun H."/>
            <person name="Tunlid A."/>
            <person name="Henrissat B."/>
            <person name="Grigoriev I.V."/>
            <person name="Hibbett D.S."/>
            <person name="Martin F."/>
        </authorList>
    </citation>
    <scope>NUCLEOTIDE SEQUENCE [LARGE SCALE GENOMIC DNA]</scope>
    <source>
        <strain evidence="3">Foug A</strain>
    </source>
</reference>
<name>A0A0C3D320_9AGAM</name>
<reference evidence="2 3" key="1">
    <citation type="submission" date="2014-04" db="EMBL/GenBank/DDBJ databases">
        <authorList>
            <consortium name="DOE Joint Genome Institute"/>
            <person name="Kuo A."/>
            <person name="Kohler A."/>
            <person name="Nagy L.G."/>
            <person name="Floudas D."/>
            <person name="Copeland A."/>
            <person name="Barry K.W."/>
            <person name="Cichocki N."/>
            <person name="Veneault-Fourrey C."/>
            <person name="LaButti K."/>
            <person name="Lindquist E.A."/>
            <person name="Lipzen A."/>
            <person name="Lundell T."/>
            <person name="Morin E."/>
            <person name="Murat C."/>
            <person name="Sun H."/>
            <person name="Tunlid A."/>
            <person name="Henrissat B."/>
            <person name="Grigoriev I.V."/>
            <person name="Hibbett D.S."/>
            <person name="Martin F."/>
            <person name="Nordberg H.P."/>
            <person name="Cantor M.N."/>
            <person name="Hua S.X."/>
        </authorList>
    </citation>
    <scope>NUCLEOTIDE SEQUENCE [LARGE SCALE GENOMIC DNA]</scope>
    <source>
        <strain evidence="2 3">Foug A</strain>
    </source>
</reference>
<sequence length="90" mass="10236">MSRVHVGIISKAPISVRHGIKTPRITESKPPPPPSRFRNSCVPEGKLYPAVPSMEGHLRIDGDSRQRHDARPTHHFVKTDRRTPLRHHNV</sequence>
<evidence type="ECO:0000313" key="3">
    <source>
        <dbReference type="Proteomes" id="UP000053989"/>
    </source>
</evidence>
<gene>
    <name evidence="2" type="ORF">SCLCIDRAFT_310824</name>
</gene>
<proteinExistence type="predicted"/>
<evidence type="ECO:0000313" key="2">
    <source>
        <dbReference type="EMBL" id="KIM55175.1"/>
    </source>
</evidence>
<dbReference type="AlphaFoldDB" id="A0A0C3D320"/>
<feature type="region of interest" description="Disordered" evidence="1">
    <location>
        <begin position="15"/>
        <end position="41"/>
    </location>
</feature>
<keyword evidence="3" id="KW-1185">Reference proteome</keyword>
<dbReference type="EMBL" id="KN822139">
    <property type="protein sequence ID" value="KIM55175.1"/>
    <property type="molecule type" value="Genomic_DNA"/>
</dbReference>